<organism evidence="2 3">
    <name type="scientific">Colletotrichum scovillei</name>
    <dbReference type="NCBI Taxonomy" id="1209932"/>
    <lineage>
        <taxon>Eukaryota</taxon>
        <taxon>Fungi</taxon>
        <taxon>Dikarya</taxon>
        <taxon>Ascomycota</taxon>
        <taxon>Pezizomycotina</taxon>
        <taxon>Sordariomycetes</taxon>
        <taxon>Hypocreomycetidae</taxon>
        <taxon>Glomerellales</taxon>
        <taxon>Glomerellaceae</taxon>
        <taxon>Colletotrichum</taxon>
        <taxon>Colletotrichum acutatum species complex</taxon>
    </lineage>
</organism>
<proteinExistence type="predicted"/>
<dbReference type="AlphaFoldDB" id="A0A9P7U8B8"/>
<evidence type="ECO:0000313" key="2">
    <source>
        <dbReference type="EMBL" id="KAG7046464.1"/>
    </source>
</evidence>
<feature type="region of interest" description="Disordered" evidence="1">
    <location>
        <begin position="19"/>
        <end position="43"/>
    </location>
</feature>
<feature type="compositionally biased region" description="Polar residues" evidence="1">
    <location>
        <begin position="30"/>
        <end position="43"/>
    </location>
</feature>
<gene>
    <name evidence="2" type="ORF">JMJ77_014694</name>
</gene>
<evidence type="ECO:0000313" key="3">
    <source>
        <dbReference type="Proteomes" id="UP000699042"/>
    </source>
</evidence>
<protein>
    <submittedName>
        <fullName evidence="2">Uncharacterized protein</fullName>
    </submittedName>
</protein>
<comment type="caution">
    <text evidence="2">The sequence shown here is derived from an EMBL/GenBank/DDBJ whole genome shotgun (WGS) entry which is preliminary data.</text>
</comment>
<accession>A0A9P7U8B8</accession>
<feature type="non-terminal residue" evidence="2">
    <location>
        <position position="43"/>
    </location>
</feature>
<dbReference type="Proteomes" id="UP000699042">
    <property type="component" value="Unassembled WGS sequence"/>
</dbReference>
<evidence type="ECO:0000256" key="1">
    <source>
        <dbReference type="SAM" id="MobiDB-lite"/>
    </source>
</evidence>
<sequence length="43" mass="5067">MKHPRFHCFHVEAIAQRLHKSQERKHSHISIPSPSFQNETSTT</sequence>
<dbReference type="EMBL" id="JAESDN010000008">
    <property type="protein sequence ID" value="KAG7046464.1"/>
    <property type="molecule type" value="Genomic_DNA"/>
</dbReference>
<name>A0A9P7U8B8_9PEZI</name>
<keyword evidence="3" id="KW-1185">Reference proteome</keyword>
<reference evidence="2" key="1">
    <citation type="submission" date="2021-05" db="EMBL/GenBank/DDBJ databases">
        <title>Comparative genomics of three Colletotrichum scovillei strains and genetic complementation revealed genes involved fungal growth and virulence on chili pepper.</title>
        <authorList>
            <person name="Hsieh D.-K."/>
            <person name="Chuang S.-C."/>
            <person name="Chen C.-Y."/>
            <person name="Chao Y.-T."/>
            <person name="Lu M.-Y.J."/>
            <person name="Lee M.-H."/>
            <person name="Shih M.-C."/>
        </authorList>
    </citation>
    <scope>NUCLEOTIDE SEQUENCE</scope>
    <source>
        <strain evidence="2">Coll-153</strain>
    </source>
</reference>
<feature type="compositionally biased region" description="Basic residues" evidence="1">
    <location>
        <begin position="19"/>
        <end position="28"/>
    </location>
</feature>